<dbReference type="Pfam" id="PF02660">
    <property type="entry name" value="G3P_acyltransf"/>
    <property type="match status" value="1"/>
</dbReference>
<dbReference type="NCBIfam" id="TIGR00023">
    <property type="entry name" value="glycerol-3-phosphate 1-O-acyltransferase PlsY"/>
    <property type="match status" value="1"/>
</dbReference>
<keyword evidence="12" id="KW-1185">Reference proteome</keyword>
<feature type="transmembrane region" description="Helical" evidence="10">
    <location>
        <begin position="164"/>
        <end position="181"/>
    </location>
</feature>
<evidence type="ECO:0000256" key="9">
    <source>
        <dbReference type="ARBA" id="ARBA00023264"/>
    </source>
</evidence>
<dbReference type="PANTHER" id="PTHR30309">
    <property type="entry name" value="INNER MEMBRANE PROTEIN YGIH"/>
    <property type="match status" value="1"/>
</dbReference>
<dbReference type="HOGENOM" id="CLU_081254_1_0_4"/>
<name>G4Q9G9_TAYAM</name>
<keyword evidence="3 10" id="KW-0808">Transferase</keyword>
<dbReference type="SMART" id="SM01207">
    <property type="entry name" value="G3P_acyltransf"/>
    <property type="match status" value="1"/>
</dbReference>
<gene>
    <name evidence="10" type="primary">plsY</name>
    <name evidence="11" type="ordered locus">TASI_0735</name>
</gene>
<proteinExistence type="inferred from homology"/>
<keyword evidence="2 10" id="KW-0444">Lipid biosynthesis</keyword>
<organism evidence="11 12">
    <name type="scientific">Taylorella asinigenitalis (strain MCE3)</name>
    <dbReference type="NCBI Taxonomy" id="1008459"/>
    <lineage>
        <taxon>Bacteria</taxon>
        <taxon>Pseudomonadati</taxon>
        <taxon>Pseudomonadota</taxon>
        <taxon>Betaproteobacteria</taxon>
        <taxon>Burkholderiales</taxon>
        <taxon>Alcaligenaceae</taxon>
        <taxon>Taylorella</taxon>
    </lineage>
</organism>
<keyword evidence="5 10" id="KW-1133">Transmembrane helix</keyword>
<dbReference type="HAMAP" id="MF_01043">
    <property type="entry name" value="PlsY"/>
    <property type="match status" value="1"/>
</dbReference>
<dbReference type="UniPathway" id="UPA00085"/>
<reference key="1">
    <citation type="submission" date="2011-09" db="EMBL/GenBank/DDBJ databases">
        <title>Genomic characterization of the Taylorella genus.</title>
        <authorList>
            <person name="Hebert L."/>
            <person name="Moumen B."/>
            <person name="Pons N."/>
            <person name="Duquesne F."/>
            <person name="Breuil M.-F."/>
            <person name="Goux D."/>
            <person name="Batto J.-M."/>
            <person name="Renault P."/>
            <person name="Laugier C."/>
            <person name="Petry S."/>
        </authorList>
    </citation>
    <scope>NUCLEOTIDE SEQUENCE</scope>
    <source>
        <strain>MCE3</strain>
    </source>
</reference>
<dbReference type="RefSeq" id="WP_014111403.1">
    <property type="nucleotide sequence ID" value="NC_016043.1"/>
</dbReference>
<accession>G4Q9G9</accession>
<dbReference type="GO" id="GO:0043772">
    <property type="term" value="F:acyl-phosphate glycerol-3-phosphate acyltransferase activity"/>
    <property type="evidence" value="ECO:0007669"/>
    <property type="project" value="UniProtKB-UniRule"/>
</dbReference>
<feature type="transmembrane region" description="Helical" evidence="10">
    <location>
        <begin position="6"/>
        <end position="26"/>
    </location>
</feature>
<keyword evidence="9 10" id="KW-1208">Phospholipid metabolism</keyword>
<evidence type="ECO:0000313" key="11">
    <source>
        <dbReference type="EMBL" id="AEP36506.1"/>
    </source>
</evidence>
<comment type="function">
    <text evidence="10">Catalyzes the transfer of an acyl group from acyl-phosphate (acyl-PO(4)) to glycerol-3-phosphate (G3P) to form lysophosphatidic acid (LPA). This enzyme utilizes acyl-phosphate as fatty acyl donor, but not acyl-CoA or acyl-ACP.</text>
</comment>
<keyword evidence="1 10" id="KW-1003">Cell membrane</keyword>
<reference evidence="11 12" key="2">
    <citation type="journal article" date="2012" name="PLoS ONE">
        <title>Genomic characterization of the taylorella genus.</title>
        <authorList>
            <person name="Hebert L."/>
            <person name="Moumen B."/>
            <person name="Pons N."/>
            <person name="Duquesne F."/>
            <person name="Breuil M.F."/>
            <person name="Goux D."/>
            <person name="Batto J.M."/>
            <person name="Laugier C."/>
            <person name="Renault P."/>
            <person name="Petry S."/>
        </authorList>
    </citation>
    <scope>NUCLEOTIDE SEQUENCE [LARGE SCALE GENOMIC DNA]</scope>
    <source>
        <strain evidence="11 12">MCE3</strain>
    </source>
</reference>
<keyword evidence="11" id="KW-0012">Acyltransferase</keyword>
<dbReference type="InterPro" id="IPR003811">
    <property type="entry name" value="G3P_acylTferase_PlsY"/>
</dbReference>
<keyword evidence="7 10" id="KW-0472">Membrane</keyword>
<comment type="catalytic activity">
    <reaction evidence="10">
        <text>an acyl phosphate + sn-glycerol 3-phosphate = a 1-acyl-sn-glycero-3-phosphate + phosphate</text>
        <dbReference type="Rhea" id="RHEA:34075"/>
        <dbReference type="ChEBI" id="CHEBI:43474"/>
        <dbReference type="ChEBI" id="CHEBI:57597"/>
        <dbReference type="ChEBI" id="CHEBI:57970"/>
        <dbReference type="ChEBI" id="CHEBI:59918"/>
        <dbReference type="EC" id="2.3.1.275"/>
    </reaction>
</comment>
<comment type="similarity">
    <text evidence="10">Belongs to the PlsY family.</text>
</comment>
<dbReference type="GO" id="GO:0005886">
    <property type="term" value="C:plasma membrane"/>
    <property type="evidence" value="ECO:0007669"/>
    <property type="project" value="UniProtKB-SubCell"/>
</dbReference>
<feature type="transmembrane region" description="Helical" evidence="10">
    <location>
        <begin position="74"/>
        <end position="96"/>
    </location>
</feature>
<keyword evidence="8 10" id="KW-0594">Phospholipid biosynthesis</keyword>
<dbReference type="KEGG" id="tas:TASI_0735"/>
<sequence length="195" mass="20988">MYEYLAIPIAYFIGSIPFAIVVSKLFGLKDPRQYGSGNPGATNVLRSGNKVAAALTFIGDAAKGAIAILLTLEIFPHISATIIALVAVAAFLGHLFSPFLNFEGGKGVATSFGIFLALDLNFALILLSIWILVVVLFRVSALAAVITALAAPFIYLFIHMSSYIVWPIFAAILVMASLLLYKHKSNIDKLINKKN</sequence>
<evidence type="ECO:0000313" key="12">
    <source>
        <dbReference type="Proteomes" id="UP000009284"/>
    </source>
</evidence>
<evidence type="ECO:0000256" key="3">
    <source>
        <dbReference type="ARBA" id="ARBA00022679"/>
    </source>
</evidence>
<evidence type="ECO:0000256" key="6">
    <source>
        <dbReference type="ARBA" id="ARBA00023098"/>
    </source>
</evidence>
<keyword evidence="6 10" id="KW-0443">Lipid metabolism</keyword>
<keyword evidence="4 10" id="KW-0812">Transmembrane</keyword>
<evidence type="ECO:0000256" key="5">
    <source>
        <dbReference type="ARBA" id="ARBA00022989"/>
    </source>
</evidence>
<feature type="transmembrane region" description="Helical" evidence="10">
    <location>
        <begin position="139"/>
        <end position="158"/>
    </location>
</feature>
<dbReference type="AlphaFoldDB" id="G4Q9G9"/>
<dbReference type="PANTHER" id="PTHR30309:SF0">
    <property type="entry name" value="GLYCEROL-3-PHOSPHATE ACYLTRANSFERASE-RELATED"/>
    <property type="match status" value="1"/>
</dbReference>
<evidence type="ECO:0000256" key="4">
    <source>
        <dbReference type="ARBA" id="ARBA00022692"/>
    </source>
</evidence>
<dbReference type="EC" id="2.3.1.275" evidence="10"/>
<dbReference type="Proteomes" id="UP000009284">
    <property type="component" value="Chromosome"/>
</dbReference>
<evidence type="ECO:0000256" key="8">
    <source>
        <dbReference type="ARBA" id="ARBA00023209"/>
    </source>
</evidence>
<comment type="pathway">
    <text evidence="10">Lipid metabolism; phospholipid metabolism.</text>
</comment>
<feature type="transmembrane region" description="Helical" evidence="10">
    <location>
        <begin position="108"/>
        <end position="132"/>
    </location>
</feature>
<comment type="subunit">
    <text evidence="10">Probably interacts with PlsX.</text>
</comment>
<dbReference type="EMBL" id="CP003059">
    <property type="protein sequence ID" value="AEP36506.1"/>
    <property type="molecule type" value="Genomic_DNA"/>
</dbReference>
<evidence type="ECO:0000256" key="2">
    <source>
        <dbReference type="ARBA" id="ARBA00022516"/>
    </source>
</evidence>
<dbReference type="STRING" id="1008459.TASI_0735"/>
<keyword evidence="10" id="KW-0997">Cell inner membrane</keyword>
<dbReference type="OrthoDB" id="9777124at2"/>
<dbReference type="eggNOG" id="COG0344">
    <property type="taxonomic scope" value="Bacteria"/>
</dbReference>
<protein>
    <recommendedName>
        <fullName evidence="10">Glycerol-3-phosphate acyltransferase</fullName>
    </recommendedName>
    <alternativeName>
        <fullName evidence="10">Acyl-PO4 G3P acyltransferase</fullName>
    </alternativeName>
    <alternativeName>
        <fullName evidence="10">Acyl-phosphate--glycerol-3-phosphate acyltransferase</fullName>
    </alternativeName>
    <alternativeName>
        <fullName evidence="10">G3P acyltransferase</fullName>
        <shortName evidence="10">GPAT</shortName>
        <ecNumber evidence="10">2.3.1.275</ecNumber>
    </alternativeName>
    <alternativeName>
        <fullName evidence="10">Lysophosphatidic acid synthase</fullName>
        <shortName evidence="10">LPA synthase</shortName>
    </alternativeName>
</protein>
<evidence type="ECO:0000256" key="7">
    <source>
        <dbReference type="ARBA" id="ARBA00023136"/>
    </source>
</evidence>
<evidence type="ECO:0000256" key="10">
    <source>
        <dbReference type="HAMAP-Rule" id="MF_01043"/>
    </source>
</evidence>
<dbReference type="GO" id="GO:0008654">
    <property type="term" value="P:phospholipid biosynthetic process"/>
    <property type="evidence" value="ECO:0007669"/>
    <property type="project" value="UniProtKB-UniRule"/>
</dbReference>
<comment type="subcellular location">
    <subcellularLocation>
        <location evidence="10">Cell inner membrane</location>
        <topology evidence="10">Multi-pass membrane protein</topology>
    </subcellularLocation>
</comment>
<evidence type="ECO:0000256" key="1">
    <source>
        <dbReference type="ARBA" id="ARBA00022475"/>
    </source>
</evidence>